<dbReference type="InterPro" id="IPR029064">
    <property type="entry name" value="Ribosomal_eL30-like_sf"/>
</dbReference>
<dbReference type="Pfam" id="PF00588">
    <property type="entry name" value="SpoU_methylase"/>
    <property type="match status" value="1"/>
</dbReference>
<keyword evidence="2 4" id="KW-0808">Transferase</keyword>
<evidence type="ECO:0000259" key="3">
    <source>
        <dbReference type="Pfam" id="PF00588"/>
    </source>
</evidence>
<dbReference type="SUPFAM" id="SSF75217">
    <property type="entry name" value="alpha/beta knot"/>
    <property type="match status" value="1"/>
</dbReference>
<evidence type="ECO:0000256" key="1">
    <source>
        <dbReference type="ARBA" id="ARBA00022603"/>
    </source>
</evidence>
<dbReference type="GO" id="GO:0032259">
    <property type="term" value="P:methylation"/>
    <property type="evidence" value="ECO:0007669"/>
    <property type="project" value="UniProtKB-KW"/>
</dbReference>
<feature type="domain" description="tRNA/rRNA methyltransferase SpoU type" evidence="3">
    <location>
        <begin position="117"/>
        <end position="260"/>
    </location>
</feature>
<comment type="caution">
    <text evidence="4">The sequence shown here is derived from an EMBL/GenBank/DDBJ whole genome shotgun (WGS) entry which is preliminary data.</text>
</comment>
<dbReference type="GO" id="GO:0006396">
    <property type="term" value="P:RNA processing"/>
    <property type="evidence" value="ECO:0007669"/>
    <property type="project" value="InterPro"/>
</dbReference>
<dbReference type="Proteomes" id="UP000442535">
    <property type="component" value="Unassembled WGS sequence"/>
</dbReference>
<keyword evidence="1 4" id="KW-0489">Methyltransferase</keyword>
<keyword evidence="5" id="KW-1185">Reference proteome</keyword>
<sequence length="271" mass="28639">MLERREILDNPTSEKMRKIESLSRRSLRLKTGLTRVEGPQALREALRFAPESLVDVYASESALLGDPELGSLLESSPVHGHIVSERVAKAVADAAQGWIGVARLSAFPALSELSGRLALILPATQDPGNVGTLIRLADACGASAVFLGSDSADSTSPKVIRASVGSVFHLPTPRFTDLAELAGVLHAEGWVIAGTALEATLELGPETARQFADKKIAWMMGNEAHGLSAAELALCDTLVSIPMFGRAESLNVTQAATLALWLTASAQHSRA</sequence>
<evidence type="ECO:0000313" key="4">
    <source>
        <dbReference type="EMBL" id="MST50460.1"/>
    </source>
</evidence>
<organism evidence="4 5">
    <name type="scientific">Mobiluncus porci</name>
    <dbReference type="NCBI Taxonomy" id="2652278"/>
    <lineage>
        <taxon>Bacteria</taxon>
        <taxon>Bacillati</taxon>
        <taxon>Actinomycetota</taxon>
        <taxon>Actinomycetes</taxon>
        <taxon>Actinomycetales</taxon>
        <taxon>Actinomycetaceae</taxon>
        <taxon>Mobiluncus</taxon>
    </lineage>
</organism>
<dbReference type="SUPFAM" id="SSF55315">
    <property type="entry name" value="L30e-like"/>
    <property type="match status" value="1"/>
</dbReference>
<dbReference type="Gene3D" id="3.30.1330.30">
    <property type="match status" value="1"/>
</dbReference>
<dbReference type="GO" id="GO:0003723">
    <property type="term" value="F:RNA binding"/>
    <property type="evidence" value="ECO:0007669"/>
    <property type="project" value="InterPro"/>
</dbReference>
<evidence type="ECO:0000256" key="2">
    <source>
        <dbReference type="ARBA" id="ARBA00022679"/>
    </source>
</evidence>
<accession>A0A7K0K5X5</accession>
<dbReference type="GO" id="GO:0008173">
    <property type="term" value="F:RNA methyltransferase activity"/>
    <property type="evidence" value="ECO:0007669"/>
    <property type="project" value="InterPro"/>
</dbReference>
<dbReference type="InterPro" id="IPR029028">
    <property type="entry name" value="Alpha/beta_knot_MTases"/>
</dbReference>
<dbReference type="InterPro" id="IPR001537">
    <property type="entry name" value="SpoU_MeTrfase"/>
</dbReference>
<reference evidence="4 5" key="1">
    <citation type="submission" date="2019-08" db="EMBL/GenBank/DDBJ databases">
        <title>In-depth cultivation of the pig gut microbiome towards novel bacterial diversity and tailored functional studies.</title>
        <authorList>
            <person name="Wylensek D."/>
            <person name="Hitch T.C.A."/>
            <person name="Clavel T."/>
        </authorList>
    </citation>
    <scope>NUCLEOTIDE SEQUENCE [LARGE SCALE GENOMIC DNA]</scope>
    <source>
        <strain evidence="4 5">RF-GAM-744-WT-7</strain>
    </source>
</reference>
<dbReference type="PANTHER" id="PTHR43191:SF2">
    <property type="entry name" value="RRNA METHYLTRANSFERASE 3, MITOCHONDRIAL"/>
    <property type="match status" value="1"/>
</dbReference>
<dbReference type="PANTHER" id="PTHR43191">
    <property type="entry name" value="RRNA METHYLTRANSFERASE 3"/>
    <property type="match status" value="1"/>
</dbReference>
<dbReference type="InterPro" id="IPR051259">
    <property type="entry name" value="rRNA_Methyltransferase"/>
</dbReference>
<protein>
    <submittedName>
        <fullName evidence="4">RNA methyltransferase</fullName>
    </submittedName>
</protein>
<dbReference type="CDD" id="cd18095">
    <property type="entry name" value="SpoU-like_rRNA-MTase"/>
    <property type="match status" value="1"/>
</dbReference>
<gene>
    <name evidence="4" type="ORF">FYJ63_09540</name>
</gene>
<dbReference type="EMBL" id="VUMY01000020">
    <property type="protein sequence ID" value="MST50460.1"/>
    <property type="molecule type" value="Genomic_DNA"/>
</dbReference>
<evidence type="ECO:0000313" key="5">
    <source>
        <dbReference type="Proteomes" id="UP000442535"/>
    </source>
</evidence>
<dbReference type="Gene3D" id="3.40.1280.10">
    <property type="match status" value="1"/>
</dbReference>
<proteinExistence type="predicted"/>
<dbReference type="AlphaFoldDB" id="A0A7K0K5X5"/>
<dbReference type="InterPro" id="IPR029026">
    <property type="entry name" value="tRNA_m1G_MTases_N"/>
</dbReference>
<name>A0A7K0K5X5_9ACTO</name>